<name>A0A7I7RSB8_9MYCO</name>
<sequence>MVWKLAVATLVTLGFFGGIFWHHSTRTPEAAYVPIVATERAPAAEVETALHQSIDPRARDLCGTMYAPPWC</sequence>
<dbReference type="Proteomes" id="UP000467428">
    <property type="component" value="Chromosome"/>
</dbReference>
<accession>A0A7I7RSB8</accession>
<reference evidence="1 2" key="1">
    <citation type="journal article" date="2019" name="Emerg. Microbes Infect.">
        <title>Comprehensive subspecies identification of 175 nontuberculous mycobacteria species based on 7547 genomic profiles.</title>
        <authorList>
            <person name="Matsumoto Y."/>
            <person name="Kinjo T."/>
            <person name="Motooka D."/>
            <person name="Nabeya D."/>
            <person name="Jung N."/>
            <person name="Uechi K."/>
            <person name="Horii T."/>
            <person name="Iida T."/>
            <person name="Fujita J."/>
            <person name="Nakamura S."/>
        </authorList>
    </citation>
    <scope>NUCLEOTIDE SEQUENCE [LARGE SCALE GENOMIC DNA]</scope>
    <source>
        <strain evidence="1 2">JCM 18538</strain>
    </source>
</reference>
<protein>
    <submittedName>
        <fullName evidence="1">Uncharacterized protein</fullName>
    </submittedName>
</protein>
<keyword evidence="2" id="KW-1185">Reference proteome</keyword>
<organism evidence="1 2">
    <name type="scientific">Mycolicibacterium arabiense</name>
    <dbReference type="NCBI Taxonomy" id="1286181"/>
    <lineage>
        <taxon>Bacteria</taxon>
        <taxon>Bacillati</taxon>
        <taxon>Actinomycetota</taxon>
        <taxon>Actinomycetes</taxon>
        <taxon>Mycobacteriales</taxon>
        <taxon>Mycobacteriaceae</taxon>
        <taxon>Mycolicibacterium</taxon>
    </lineage>
</organism>
<dbReference type="EMBL" id="AP022593">
    <property type="protein sequence ID" value="BBY47462.1"/>
    <property type="molecule type" value="Genomic_DNA"/>
</dbReference>
<evidence type="ECO:0000313" key="1">
    <source>
        <dbReference type="EMBL" id="BBY47462.1"/>
    </source>
</evidence>
<gene>
    <name evidence="1" type="ORF">MARA_09300</name>
</gene>
<proteinExistence type="predicted"/>
<dbReference type="AlphaFoldDB" id="A0A7I7RSB8"/>
<dbReference type="KEGG" id="marz:MARA_09300"/>
<evidence type="ECO:0000313" key="2">
    <source>
        <dbReference type="Proteomes" id="UP000467428"/>
    </source>
</evidence>
<geneLocation type="plasmid" evidence="2">
    <name>pjcm18538 dna</name>
</geneLocation>